<dbReference type="InterPro" id="IPR021530">
    <property type="entry name" value="AllH-like"/>
</dbReference>
<comment type="caution">
    <text evidence="1">The sequence shown here is derived from an EMBL/GenBank/DDBJ whole genome shotgun (WGS) entry which is preliminary data.</text>
</comment>
<dbReference type="Pfam" id="PF11392">
    <property type="entry name" value="AllH"/>
    <property type="match status" value="1"/>
</dbReference>
<evidence type="ECO:0000313" key="1">
    <source>
        <dbReference type="EMBL" id="MCD5309775.1"/>
    </source>
</evidence>
<gene>
    <name evidence="1" type="ORF">LR394_02620</name>
</gene>
<name>A0A9X1SSM6_9ACTN</name>
<sequence length="292" mass="29160">MTAASLTLFPLLSGPIRPARVSAIVSGAVYLELDPVTGEDGKQLPGAVVALLDPAAVQLPIGLTLPPGVADLVPVMVNGTPVSPGPIEFGYGAVSMAGTRLPVLRWWNPTQPKQVLPPPAPELLPTTLLDSLLAEAAGPLDEGLDLLRQGEAEAAFKALLGVGPGLTPAGDDALIGALAALAAWAPRSTTHRLLADGVAGADGRTTAISAALLRSAVKGAVVPQLIRFVGALSTGDPAAIRPALDQVLPVGASSGAAMAAGAVAQLTCLMQGPTRRRAAIDATGPIGAIAVS</sequence>
<keyword evidence="2" id="KW-1185">Reference proteome</keyword>
<dbReference type="RefSeq" id="WP_231438693.1">
    <property type="nucleotide sequence ID" value="NZ_JAJOMB010000001.1"/>
</dbReference>
<dbReference type="AlphaFoldDB" id="A0A9X1SSM6"/>
<accession>A0A9X1SSM6</accession>
<proteinExistence type="predicted"/>
<evidence type="ECO:0000313" key="2">
    <source>
        <dbReference type="Proteomes" id="UP001138997"/>
    </source>
</evidence>
<reference evidence="1" key="1">
    <citation type="submission" date="2021-11" db="EMBL/GenBank/DDBJ databases">
        <title>Streptomyces corallinus and Kineosporia corallina sp. nov., two new coral-derived marine actinobacteria.</title>
        <authorList>
            <person name="Buangrab K."/>
            <person name="Sutthacheep M."/>
            <person name="Yeemin T."/>
            <person name="Harunari E."/>
            <person name="Igarashi Y."/>
            <person name="Sripreechasak P."/>
            <person name="Kanchanasin P."/>
            <person name="Tanasupawat S."/>
            <person name="Phongsopitanun W."/>
        </authorList>
    </citation>
    <scope>NUCLEOTIDE SEQUENCE</scope>
    <source>
        <strain evidence="1">JCM 31032</strain>
    </source>
</reference>
<protein>
    <submittedName>
        <fullName evidence="1">DUF2877 domain-containing protein</fullName>
    </submittedName>
</protein>
<organism evidence="1 2">
    <name type="scientific">Kineosporia babensis</name>
    <dbReference type="NCBI Taxonomy" id="499548"/>
    <lineage>
        <taxon>Bacteria</taxon>
        <taxon>Bacillati</taxon>
        <taxon>Actinomycetota</taxon>
        <taxon>Actinomycetes</taxon>
        <taxon>Kineosporiales</taxon>
        <taxon>Kineosporiaceae</taxon>
        <taxon>Kineosporia</taxon>
    </lineage>
</organism>
<dbReference type="EMBL" id="JAJOMB010000001">
    <property type="protein sequence ID" value="MCD5309775.1"/>
    <property type="molecule type" value="Genomic_DNA"/>
</dbReference>
<dbReference type="Proteomes" id="UP001138997">
    <property type="component" value="Unassembled WGS sequence"/>
</dbReference>